<sequence>MLFLFIMAIIALILSILRLSMVIQNSERLFSPILFTVVCLGLIIYSGFNLPFWQKSKSSTQNTTSTSIQTKANSSKSFSSTFSSAGKNAFPDETTKQKKAAQSVKENNILKSLQKNYTGTGTVSFNKSDKAFYVKPTNKQFVSSLKSLVKTPSNAKSANFDQIATNFKKLSLSIKKNLGSNYSVSLMNPNDNSKPLLTAKDGTITYNYFK</sequence>
<dbReference type="AlphaFoldDB" id="A0A0R2JYK1"/>
<dbReference type="EMBL" id="FOGK01000014">
    <property type="protein sequence ID" value="SER73203.1"/>
    <property type="molecule type" value="Genomic_DNA"/>
</dbReference>
<evidence type="ECO:0000313" key="2">
    <source>
        <dbReference type="EMBL" id="KRN82107.1"/>
    </source>
</evidence>
<keyword evidence="1" id="KW-1133">Transmembrane helix</keyword>
<accession>A0A0R2JYK1</accession>
<dbReference type="STRING" id="319653.SAMN04487973_11450"/>
<evidence type="ECO:0000256" key="1">
    <source>
        <dbReference type="SAM" id="Phobius"/>
    </source>
</evidence>
<keyword evidence="1" id="KW-0812">Transmembrane</keyword>
<dbReference type="OrthoDB" id="2292060at2"/>
<protein>
    <submittedName>
        <fullName evidence="2">Uncharacterized protein</fullName>
    </submittedName>
</protein>
<organism evidence="2 4">
    <name type="scientific">Pediococcus ethanolidurans</name>
    <dbReference type="NCBI Taxonomy" id="319653"/>
    <lineage>
        <taxon>Bacteria</taxon>
        <taxon>Bacillati</taxon>
        <taxon>Bacillota</taxon>
        <taxon>Bacilli</taxon>
        <taxon>Lactobacillales</taxon>
        <taxon>Lactobacillaceae</taxon>
        <taxon>Pediococcus</taxon>
    </lineage>
</organism>
<evidence type="ECO:0000313" key="3">
    <source>
        <dbReference type="EMBL" id="SER73203.1"/>
    </source>
</evidence>
<dbReference type="Proteomes" id="UP000051749">
    <property type="component" value="Unassembled WGS sequence"/>
</dbReference>
<feature type="transmembrane region" description="Helical" evidence="1">
    <location>
        <begin position="29"/>
        <end position="48"/>
    </location>
</feature>
<reference evidence="2 4" key="1">
    <citation type="journal article" date="2015" name="Genome Announc.">
        <title>Expanding the biotechnology potential of lactobacilli through comparative genomics of 213 strains and associated genera.</title>
        <authorList>
            <person name="Sun Z."/>
            <person name="Harris H.M."/>
            <person name="McCann A."/>
            <person name="Guo C."/>
            <person name="Argimon S."/>
            <person name="Zhang W."/>
            <person name="Yang X."/>
            <person name="Jeffery I.B."/>
            <person name="Cooney J.C."/>
            <person name="Kagawa T.F."/>
            <person name="Liu W."/>
            <person name="Song Y."/>
            <person name="Salvetti E."/>
            <person name="Wrobel A."/>
            <person name="Rasinkangas P."/>
            <person name="Parkhill J."/>
            <person name="Rea M.C."/>
            <person name="O'Sullivan O."/>
            <person name="Ritari J."/>
            <person name="Douillard F.P."/>
            <person name="Paul Ross R."/>
            <person name="Yang R."/>
            <person name="Briner A.E."/>
            <person name="Felis G.E."/>
            <person name="de Vos W.M."/>
            <person name="Barrangou R."/>
            <person name="Klaenhammer T.R."/>
            <person name="Caufield P.W."/>
            <person name="Cui Y."/>
            <person name="Zhang H."/>
            <person name="O'Toole P.W."/>
        </authorList>
    </citation>
    <scope>NUCLEOTIDE SEQUENCE [LARGE SCALE GENOMIC DNA]</scope>
    <source>
        <strain evidence="2 4">DSM 22301</strain>
    </source>
</reference>
<evidence type="ECO:0000313" key="4">
    <source>
        <dbReference type="Proteomes" id="UP000051749"/>
    </source>
</evidence>
<keyword evidence="5" id="KW-1185">Reference proteome</keyword>
<dbReference type="EMBL" id="JQBY01000014">
    <property type="protein sequence ID" value="KRN82107.1"/>
    <property type="molecule type" value="Genomic_DNA"/>
</dbReference>
<gene>
    <name evidence="2" type="ORF">IV87_GL000484</name>
    <name evidence="3" type="ORF">SAMN04487973_11450</name>
</gene>
<keyword evidence="1" id="KW-0472">Membrane</keyword>
<proteinExistence type="predicted"/>
<dbReference type="RefSeq" id="WP_057806779.1">
    <property type="nucleotide sequence ID" value="NZ_BJYP01000029.1"/>
</dbReference>
<dbReference type="PATRIC" id="fig|319653.3.peg.494"/>
<comment type="caution">
    <text evidence="2">The sequence shown here is derived from an EMBL/GenBank/DDBJ whole genome shotgun (WGS) entry which is preliminary data.</text>
</comment>
<name>A0A0R2JYK1_9LACO</name>
<dbReference type="Proteomes" id="UP000182818">
    <property type="component" value="Unassembled WGS sequence"/>
</dbReference>
<evidence type="ECO:0000313" key="5">
    <source>
        <dbReference type="Proteomes" id="UP000182818"/>
    </source>
</evidence>
<reference evidence="3 5" key="2">
    <citation type="submission" date="2016-10" db="EMBL/GenBank/DDBJ databases">
        <authorList>
            <person name="Varghese N."/>
            <person name="Submissions S."/>
        </authorList>
    </citation>
    <scope>NUCLEOTIDE SEQUENCE [LARGE SCALE GENOMIC DNA]</scope>
    <source>
        <strain evidence="3 5">CGMCC 1.3889</strain>
    </source>
</reference>
<dbReference type="GeneID" id="76043855"/>